<keyword evidence="2" id="KW-1185">Reference proteome</keyword>
<gene>
    <name evidence="1" type="ORF">CFP56_010223</name>
</gene>
<evidence type="ECO:0000313" key="2">
    <source>
        <dbReference type="Proteomes" id="UP000237347"/>
    </source>
</evidence>
<name>A0AAW0L249_QUESU</name>
<dbReference type="EMBL" id="PKMF04000178">
    <property type="protein sequence ID" value="KAK7844861.1"/>
    <property type="molecule type" value="Genomic_DNA"/>
</dbReference>
<protein>
    <submittedName>
        <fullName evidence="1">Uncharacterized protein</fullName>
    </submittedName>
</protein>
<dbReference type="Proteomes" id="UP000237347">
    <property type="component" value="Unassembled WGS sequence"/>
</dbReference>
<organism evidence="1 2">
    <name type="scientific">Quercus suber</name>
    <name type="common">Cork oak</name>
    <dbReference type="NCBI Taxonomy" id="58331"/>
    <lineage>
        <taxon>Eukaryota</taxon>
        <taxon>Viridiplantae</taxon>
        <taxon>Streptophyta</taxon>
        <taxon>Embryophyta</taxon>
        <taxon>Tracheophyta</taxon>
        <taxon>Spermatophyta</taxon>
        <taxon>Magnoliopsida</taxon>
        <taxon>eudicotyledons</taxon>
        <taxon>Gunneridae</taxon>
        <taxon>Pentapetalae</taxon>
        <taxon>rosids</taxon>
        <taxon>fabids</taxon>
        <taxon>Fagales</taxon>
        <taxon>Fagaceae</taxon>
        <taxon>Quercus</taxon>
    </lineage>
</organism>
<sequence length="74" mass="8428">MGYQLCSKSNLVIKPVLVLSKHAGAKELILEMLEQLMALCPRKGSSKERMELLGWSLRWEEEILSHLNECSITN</sequence>
<proteinExistence type="predicted"/>
<evidence type="ECO:0000313" key="1">
    <source>
        <dbReference type="EMBL" id="KAK7844861.1"/>
    </source>
</evidence>
<comment type="caution">
    <text evidence="1">The sequence shown here is derived from an EMBL/GenBank/DDBJ whole genome shotgun (WGS) entry which is preliminary data.</text>
</comment>
<reference evidence="1 2" key="1">
    <citation type="journal article" date="2018" name="Sci. Data">
        <title>The draft genome sequence of cork oak.</title>
        <authorList>
            <person name="Ramos A.M."/>
            <person name="Usie A."/>
            <person name="Barbosa P."/>
            <person name="Barros P.M."/>
            <person name="Capote T."/>
            <person name="Chaves I."/>
            <person name="Simoes F."/>
            <person name="Abreu I."/>
            <person name="Carrasquinho I."/>
            <person name="Faro C."/>
            <person name="Guimaraes J.B."/>
            <person name="Mendonca D."/>
            <person name="Nobrega F."/>
            <person name="Rodrigues L."/>
            <person name="Saibo N.J.M."/>
            <person name="Varela M.C."/>
            <person name="Egas C."/>
            <person name="Matos J."/>
            <person name="Miguel C.M."/>
            <person name="Oliveira M.M."/>
            <person name="Ricardo C.P."/>
            <person name="Goncalves S."/>
        </authorList>
    </citation>
    <scope>NUCLEOTIDE SEQUENCE [LARGE SCALE GENOMIC DNA]</scope>
    <source>
        <strain evidence="2">cv. HL8</strain>
    </source>
</reference>
<dbReference type="AlphaFoldDB" id="A0AAW0L249"/>
<accession>A0AAW0L249</accession>